<dbReference type="InterPro" id="IPR014284">
    <property type="entry name" value="RNA_pol_sigma-70_dom"/>
</dbReference>
<evidence type="ECO:0000256" key="5">
    <source>
        <dbReference type="ARBA" id="ARBA00023163"/>
    </source>
</evidence>
<gene>
    <name evidence="8" type="primary">sigW</name>
    <name evidence="8" type="ORF">AVENLUH5627_01309</name>
</gene>
<dbReference type="SUPFAM" id="SSF88946">
    <property type="entry name" value="Sigma2 domain of RNA polymerase sigma factors"/>
    <property type="match status" value="1"/>
</dbReference>
<dbReference type="GO" id="GO:0006352">
    <property type="term" value="P:DNA-templated transcription initiation"/>
    <property type="evidence" value="ECO:0007669"/>
    <property type="project" value="InterPro"/>
</dbReference>
<evidence type="ECO:0000259" key="6">
    <source>
        <dbReference type="Pfam" id="PF04542"/>
    </source>
</evidence>
<dbReference type="NCBIfam" id="NF009196">
    <property type="entry name" value="PRK12544.1"/>
    <property type="match status" value="1"/>
</dbReference>
<keyword evidence="5" id="KW-0804">Transcription</keyword>
<dbReference type="PANTHER" id="PTHR43133:SF8">
    <property type="entry name" value="RNA POLYMERASE SIGMA FACTOR HI_1459-RELATED"/>
    <property type="match status" value="1"/>
</dbReference>
<evidence type="ECO:0000256" key="2">
    <source>
        <dbReference type="ARBA" id="ARBA00023015"/>
    </source>
</evidence>
<feature type="domain" description="RNA polymerase sigma-70 region 2" evidence="6">
    <location>
        <begin position="24"/>
        <end position="87"/>
    </location>
</feature>
<evidence type="ECO:0000256" key="3">
    <source>
        <dbReference type="ARBA" id="ARBA00023082"/>
    </source>
</evidence>
<dbReference type="AlphaFoldDB" id="A0A150HUE6"/>
<dbReference type="CDD" id="cd06171">
    <property type="entry name" value="Sigma70_r4"/>
    <property type="match status" value="1"/>
</dbReference>
<dbReference type="EMBL" id="JRUE01000121">
    <property type="protein sequence ID" value="KXZ70606.1"/>
    <property type="molecule type" value="Genomic_DNA"/>
</dbReference>
<dbReference type="InterPro" id="IPR013325">
    <property type="entry name" value="RNA_pol_sigma_r2"/>
</dbReference>
<dbReference type="InterPro" id="IPR013324">
    <property type="entry name" value="RNA_pol_sigma_r3/r4-like"/>
</dbReference>
<accession>A0A150HUE6</accession>
<evidence type="ECO:0000313" key="9">
    <source>
        <dbReference type="Proteomes" id="UP000075680"/>
    </source>
</evidence>
<evidence type="ECO:0000256" key="1">
    <source>
        <dbReference type="ARBA" id="ARBA00010641"/>
    </source>
</evidence>
<keyword evidence="3" id="KW-0731">Sigma factor</keyword>
<dbReference type="InterPro" id="IPR013249">
    <property type="entry name" value="RNA_pol_sigma70_r4_t2"/>
</dbReference>
<evidence type="ECO:0000256" key="4">
    <source>
        <dbReference type="ARBA" id="ARBA00023125"/>
    </source>
</evidence>
<name>A0A150HUE6_9GAMM</name>
<dbReference type="Gene3D" id="1.10.1740.10">
    <property type="match status" value="1"/>
</dbReference>
<evidence type="ECO:0000313" key="8">
    <source>
        <dbReference type="EMBL" id="KXZ70606.1"/>
    </source>
</evidence>
<sequence length="205" mass="23912">MAQAATNNDEFIQQLQNPVFLHDLRQQMMKFAVLQLSSFHQAEDVVQEALVSALQHVESFSGRAAFKTWVFAILKNKIVDSIRQKTRLVSMSELFHDDDSELSVDALFDAAGHWQKSEMPKAWQNPEEMMEQQDFWMIFDACLNHLPAKYAQVFMLREMIELSSDEICEKLELTVSNLNVLMYRSRARLRECLENKWLLQEDCSC</sequence>
<reference evidence="8 9" key="1">
    <citation type="journal article" date="2016" name="Sci. Rep.">
        <title>Genomic and phenotypic characterization of the species Acinetobacter venetianus.</title>
        <authorList>
            <person name="Fondi M."/>
            <person name="Maida I."/>
            <person name="Perrin E."/>
            <person name="Orlandini V."/>
            <person name="La Torre L."/>
            <person name="Bosi E."/>
            <person name="Negroni A."/>
            <person name="Zanaroli G."/>
            <person name="Fava F."/>
            <person name="Decorosi F."/>
            <person name="Giovannetti L."/>
            <person name="Viti C."/>
            <person name="Vaneechoutte M."/>
            <person name="Dijkshoorn L."/>
            <person name="Fani R."/>
        </authorList>
    </citation>
    <scope>NUCLEOTIDE SEQUENCE [LARGE SCALE GENOMIC DNA]</scope>
    <source>
        <strain evidence="8 9">LUH5627</strain>
    </source>
</reference>
<feature type="domain" description="RNA polymerase sigma factor 70 region 4 type 2" evidence="7">
    <location>
        <begin position="138"/>
        <end position="189"/>
    </location>
</feature>
<keyword evidence="2" id="KW-0805">Transcription regulation</keyword>
<dbReference type="PANTHER" id="PTHR43133">
    <property type="entry name" value="RNA POLYMERASE ECF-TYPE SIGMA FACTO"/>
    <property type="match status" value="1"/>
</dbReference>
<dbReference type="InterPro" id="IPR014289">
    <property type="entry name" value="RNA_pol_sigma-24-rel"/>
</dbReference>
<dbReference type="InterPro" id="IPR007627">
    <property type="entry name" value="RNA_pol_sigma70_r2"/>
</dbReference>
<dbReference type="Proteomes" id="UP000075680">
    <property type="component" value="Unassembled WGS sequence"/>
</dbReference>
<organism evidence="8 9">
    <name type="scientific">Acinetobacter venetianus</name>
    <dbReference type="NCBI Taxonomy" id="52133"/>
    <lineage>
        <taxon>Bacteria</taxon>
        <taxon>Pseudomonadati</taxon>
        <taxon>Pseudomonadota</taxon>
        <taxon>Gammaproteobacteria</taxon>
        <taxon>Moraxellales</taxon>
        <taxon>Moraxellaceae</taxon>
        <taxon>Acinetobacter</taxon>
    </lineage>
</organism>
<dbReference type="GO" id="GO:0003677">
    <property type="term" value="F:DNA binding"/>
    <property type="evidence" value="ECO:0007669"/>
    <property type="project" value="UniProtKB-KW"/>
</dbReference>
<dbReference type="SUPFAM" id="SSF88659">
    <property type="entry name" value="Sigma3 and sigma4 domains of RNA polymerase sigma factors"/>
    <property type="match status" value="1"/>
</dbReference>
<dbReference type="InterPro" id="IPR039425">
    <property type="entry name" value="RNA_pol_sigma-70-like"/>
</dbReference>
<dbReference type="GO" id="GO:0016987">
    <property type="term" value="F:sigma factor activity"/>
    <property type="evidence" value="ECO:0007669"/>
    <property type="project" value="UniProtKB-KW"/>
</dbReference>
<protein>
    <submittedName>
        <fullName evidence="8">ECF RNA polymerase sigma factor SigW</fullName>
    </submittedName>
</protein>
<dbReference type="InterPro" id="IPR036388">
    <property type="entry name" value="WH-like_DNA-bd_sf"/>
</dbReference>
<dbReference type="RefSeq" id="WP_007480063.1">
    <property type="nucleotide sequence ID" value="NZ_CM125582.1"/>
</dbReference>
<dbReference type="Gene3D" id="1.10.10.10">
    <property type="entry name" value="Winged helix-like DNA-binding domain superfamily/Winged helix DNA-binding domain"/>
    <property type="match status" value="1"/>
</dbReference>
<keyword evidence="4" id="KW-0238">DNA-binding</keyword>
<comment type="similarity">
    <text evidence="1">Belongs to the sigma-70 factor family. ECF subfamily.</text>
</comment>
<dbReference type="NCBIfam" id="TIGR02937">
    <property type="entry name" value="sigma70-ECF"/>
    <property type="match status" value="1"/>
</dbReference>
<dbReference type="NCBIfam" id="TIGR02943">
    <property type="entry name" value="Sig70_famx1"/>
    <property type="match status" value="1"/>
</dbReference>
<dbReference type="Pfam" id="PF08281">
    <property type="entry name" value="Sigma70_r4_2"/>
    <property type="match status" value="1"/>
</dbReference>
<comment type="caution">
    <text evidence="8">The sequence shown here is derived from an EMBL/GenBank/DDBJ whole genome shotgun (WGS) entry which is preliminary data.</text>
</comment>
<dbReference type="PATRIC" id="fig|52133.18.peg.1358"/>
<dbReference type="Pfam" id="PF04542">
    <property type="entry name" value="Sigma70_r2"/>
    <property type="match status" value="1"/>
</dbReference>
<proteinExistence type="inferred from homology"/>
<evidence type="ECO:0000259" key="7">
    <source>
        <dbReference type="Pfam" id="PF08281"/>
    </source>
</evidence>